<dbReference type="KEGG" id="tet:TTHERM_000591639"/>
<accession>W7X2I9</accession>
<dbReference type="InParanoid" id="W7X2I9"/>
<dbReference type="GeneID" id="24439746"/>
<organism evidence="2 3">
    <name type="scientific">Tetrahymena thermophila (strain SB210)</name>
    <dbReference type="NCBI Taxonomy" id="312017"/>
    <lineage>
        <taxon>Eukaryota</taxon>
        <taxon>Sar</taxon>
        <taxon>Alveolata</taxon>
        <taxon>Ciliophora</taxon>
        <taxon>Intramacronucleata</taxon>
        <taxon>Oligohymenophorea</taxon>
        <taxon>Hymenostomatida</taxon>
        <taxon>Tetrahymenina</taxon>
        <taxon>Tetrahymenidae</taxon>
        <taxon>Tetrahymena</taxon>
    </lineage>
</organism>
<feature type="region of interest" description="Disordered" evidence="1">
    <location>
        <begin position="132"/>
        <end position="151"/>
    </location>
</feature>
<gene>
    <name evidence="2" type="ORF">TTHERM_000591639</name>
</gene>
<dbReference type="EMBL" id="GG662637">
    <property type="protein sequence ID" value="EWS73460.1"/>
    <property type="molecule type" value="Genomic_DNA"/>
</dbReference>
<dbReference type="RefSeq" id="XP_012654031.1">
    <property type="nucleotide sequence ID" value="XM_012798577.1"/>
</dbReference>
<dbReference type="Proteomes" id="UP000009168">
    <property type="component" value="Unassembled WGS sequence"/>
</dbReference>
<keyword evidence="3" id="KW-1185">Reference proteome</keyword>
<sequence>MNVIVVNGSKVSTQYGEFNAQEQSDIEFNHFYGMKDRRSWVFNNKNFKKDVKEDDNLDDQSCFQCQDETQLSQFLKHNYVSKMEEDFQKDFKVQLRQRSFDDKHNGLDQNKSKQVAAHNLVTDTQIGVLQKQQQQNQYKNQTSNSIDSNESSIDDQIDIKARQINKTKTRRQGLCNVQKKLIENNLFVKLGIKKALSLGKGLSLLFNIHKFINKLKNINGTKFKNLQRSTFEIINDASMNYDYYYYRKRFTQSPSFYQKLMYYIKSKQNFLIS</sequence>
<proteinExistence type="predicted"/>
<evidence type="ECO:0000256" key="1">
    <source>
        <dbReference type="SAM" id="MobiDB-lite"/>
    </source>
</evidence>
<protein>
    <submittedName>
        <fullName evidence="2">Cation channel family protein</fullName>
    </submittedName>
</protein>
<name>W7X2I9_TETTS</name>
<reference evidence="3" key="1">
    <citation type="journal article" date="2006" name="PLoS Biol.">
        <title>Macronuclear genome sequence of the ciliate Tetrahymena thermophila, a model eukaryote.</title>
        <authorList>
            <person name="Eisen J.A."/>
            <person name="Coyne R.S."/>
            <person name="Wu M."/>
            <person name="Wu D."/>
            <person name="Thiagarajan M."/>
            <person name="Wortman J.R."/>
            <person name="Badger J.H."/>
            <person name="Ren Q."/>
            <person name="Amedeo P."/>
            <person name="Jones K.M."/>
            <person name="Tallon L.J."/>
            <person name="Delcher A.L."/>
            <person name="Salzberg S.L."/>
            <person name="Silva J.C."/>
            <person name="Haas B.J."/>
            <person name="Majoros W.H."/>
            <person name="Farzad M."/>
            <person name="Carlton J.M."/>
            <person name="Smith R.K. Jr."/>
            <person name="Garg J."/>
            <person name="Pearlman R.E."/>
            <person name="Karrer K.M."/>
            <person name="Sun L."/>
            <person name="Manning G."/>
            <person name="Elde N.C."/>
            <person name="Turkewitz A.P."/>
            <person name="Asai D.J."/>
            <person name="Wilkes D.E."/>
            <person name="Wang Y."/>
            <person name="Cai H."/>
            <person name="Collins K."/>
            <person name="Stewart B.A."/>
            <person name="Lee S.R."/>
            <person name="Wilamowska K."/>
            <person name="Weinberg Z."/>
            <person name="Ruzzo W.L."/>
            <person name="Wloga D."/>
            <person name="Gaertig J."/>
            <person name="Frankel J."/>
            <person name="Tsao C.-C."/>
            <person name="Gorovsky M.A."/>
            <person name="Keeling P.J."/>
            <person name="Waller R.F."/>
            <person name="Patron N.J."/>
            <person name="Cherry J.M."/>
            <person name="Stover N.A."/>
            <person name="Krieger C.J."/>
            <person name="del Toro C."/>
            <person name="Ryder H.F."/>
            <person name="Williamson S.C."/>
            <person name="Barbeau R.A."/>
            <person name="Hamilton E.P."/>
            <person name="Orias E."/>
        </authorList>
    </citation>
    <scope>NUCLEOTIDE SEQUENCE [LARGE SCALE GENOMIC DNA]</scope>
    <source>
        <strain evidence="3">SB210</strain>
    </source>
</reference>
<dbReference type="AlphaFoldDB" id="W7X2I9"/>
<evidence type="ECO:0000313" key="2">
    <source>
        <dbReference type="EMBL" id="EWS73460.1"/>
    </source>
</evidence>
<evidence type="ECO:0000313" key="3">
    <source>
        <dbReference type="Proteomes" id="UP000009168"/>
    </source>
</evidence>